<keyword evidence="2" id="KW-0812">Transmembrane</keyword>
<evidence type="ECO:0000256" key="2">
    <source>
        <dbReference type="SAM" id="Phobius"/>
    </source>
</evidence>
<evidence type="ECO:0000313" key="3">
    <source>
        <dbReference type="EMBL" id="PWG78188.1"/>
    </source>
</evidence>
<feature type="non-terminal residue" evidence="3">
    <location>
        <position position="1"/>
    </location>
</feature>
<keyword evidence="4" id="KW-1185">Reference proteome</keyword>
<dbReference type="AlphaFoldDB" id="A0A2U2P9W4"/>
<keyword evidence="2" id="KW-1133">Transmembrane helix</keyword>
<proteinExistence type="predicted"/>
<dbReference type="Proteomes" id="UP000245647">
    <property type="component" value="Unassembled WGS sequence"/>
</dbReference>
<reference evidence="3 4" key="1">
    <citation type="submission" date="2018-04" db="EMBL/GenBank/DDBJ databases">
        <title>Pedobacter chongqingensis sp. nov., isolated from a rottenly hemp rope.</title>
        <authorList>
            <person name="Cai Y."/>
        </authorList>
    </citation>
    <scope>NUCLEOTIDE SEQUENCE [LARGE SCALE GENOMIC DNA]</scope>
    <source>
        <strain evidence="3 4">FJ4-8</strain>
    </source>
</reference>
<sequence length="151" mass="16476">VLKNIRQERSGHTAESSRKASQSSDISSVLQQGRVLVLRDSSDHQFITEIIPSGLFHYSPAEGFTGTASSIRISGRMKTSSSQRDSLKTVQTLKISLKSDSSGQQKSGSAQSAKTKQVERKGWTGYWWVGLVGIVSVAGCFLYKKTCVSLF</sequence>
<feature type="region of interest" description="Disordered" evidence="1">
    <location>
        <begin position="1"/>
        <end position="26"/>
    </location>
</feature>
<comment type="caution">
    <text evidence="3">The sequence shown here is derived from an EMBL/GenBank/DDBJ whole genome shotgun (WGS) entry which is preliminary data.</text>
</comment>
<feature type="transmembrane region" description="Helical" evidence="2">
    <location>
        <begin position="125"/>
        <end position="143"/>
    </location>
</feature>
<dbReference type="OrthoDB" id="773352at2"/>
<name>A0A2U2P9W4_9SPHI</name>
<organism evidence="3 4">
    <name type="scientific">Pararcticibacter amylolyticus</name>
    <dbReference type="NCBI Taxonomy" id="2173175"/>
    <lineage>
        <taxon>Bacteria</taxon>
        <taxon>Pseudomonadati</taxon>
        <taxon>Bacteroidota</taxon>
        <taxon>Sphingobacteriia</taxon>
        <taxon>Sphingobacteriales</taxon>
        <taxon>Sphingobacteriaceae</taxon>
        <taxon>Pararcticibacter</taxon>
    </lineage>
</organism>
<accession>A0A2U2P9W4</accession>
<evidence type="ECO:0000256" key="1">
    <source>
        <dbReference type="SAM" id="MobiDB-lite"/>
    </source>
</evidence>
<keyword evidence="2" id="KW-0472">Membrane</keyword>
<dbReference type="RefSeq" id="WP_158280848.1">
    <property type="nucleotide sequence ID" value="NZ_QEAS01000031.1"/>
</dbReference>
<evidence type="ECO:0000313" key="4">
    <source>
        <dbReference type="Proteomes" id="UP000245647"/>
    </source>
</evidence>
<protein>
    <submittedName>
        <fullName evidence="3">Uncharacterized protein</fullName>
    </submittedName>
</protein>
<gene>
    <name evidence="3" type="ORF">DDR33_23570</name>
</gene>
<feature type="compositionally biased region" description="Basic and acidic residues" evidence="1">
    <location>
        <begin position="1"/>
        <end position="18"/>
    </location>
</feature>
<dbReference type="EMBL" id="QEAS01000031">
    <property type="protein sequence ID" value="PWG78188.1"/>
    <property type="molecule type" value="Genomic_DNA"/>
</dbReference>